<proteinExistence type="predicted"/>
<dbReference type="InterPro" id="IPR027417">
    <property type="entry name" value="P-loop_NTPase"/>
</dbReference>
<dbReference type="RefSeq" id="WP_345094009.1">
    <property type="nucleotide sequence ID" value="NZ_BAABCS010000018.1"/>
</dbReference>
<comment type="caution">
    <text evidence="2">The sequence shown here is derived from an EMBL/GenBank/DDBJ whole genome shotgun (WGS) entry which is preliminary data.</text>
</comment>
<evidence type="ECO:0000313" key="2">
    <source>
        <dbReference type="EMBL" id="GAA4052980.1"/>
    </source>
</evidence>
<name>A0ABP7UU64_9FLAO</name>
<evidence type="ECO:0000259" key="1">
    <source>
        <dbReference type="Pfam" id="PF07693"/>
    </source>
</evidence>
<keyword evidence="3" id="KW-1185">Reference proteome</keyword>
<protein>
    <recommendedName>
        <fullName evidence="1">KAP NTPase domain-containing protein</fullName>
    </recommendedName>
</protein>
<reference evidence="3" key="1">
    <citation type="journal article" date="2019" name="Int. J. Syst. Evol. Microbiol.">
        <title>The Global Catalogue of Microorganisms (GCM) 10K type strain sequencing project: providing services to taxonomists for standard genome sequencing and annotation.</title>
        <authorList>
            <consortium name="The Broad Institute Genomics Platform"/>
            <consortium name="The Broad Institute Genome Sequencing Center for Infectious Disease"/>
            <person name="Wu L."/>
            <person name="Ma J."/>
        </authorList>
    </citation>
    <scope>NUCLEOTIDE SEQUENCE [LARGE SCALE GENOMIC DNA]</scope>
    <source>
        <strain evidence="3">JCM 17068</strain>
    </source>
</reference>
<dbReference type="SUPFAM" id="SSF52540">
    <property type="entry name" value="P-loop containing nucleoside triphosphate hydrolases"/>
    <property type="match status" value="1"/>
</dbReference>
<dbReference type="InterPro" id="IPR011646">
    <property type="entry name" value="KAP_P-loop"/>
</dbReference>
<sequence length="586" mass="66725">MKNSNIIDKPRKAGAPDLLGVDDYMKALIKFVETSNMPTTIAVQGEWGSGKTSMLNQIKHEICETGLNKELDDKLPYYGIWINTWQYSIMKTREETLMAIIGGLTNEISKIIKRKHETQSQAVLNKVSSLFGKIAKAGAKAAVSQIGLEGDLIDAVIGNGEDTVDLLNFKNSLQEAINTCLELDKKQGNNNRGFIFFIDDLDRIDPPVAVEILELIKNIFEVDNCIFVLAIDYEVVVKGLVPKFGPLTDKNEREFRSFFDKIIQLPFSMPVAMYDVNHFLIQSLEDIGYIDEKFVENESMKDRLTDFAMLSVGTNPRSLKRLINTISLLKIIGEQKNENGKQVYELVVNFGLVCIQIAYPKIYQALIEEPDYKSWTDKTAKKMRLMELSESQSIALKDTTEFDEEWEIVLFRICQNDPYLSSRAFQISLLLNYLSEIVPNNLDFGDEIARILGASSVTSVSLDSIPKQAKKGEKIRFEGWQGFEQMLKGNKAITTFLPDLKTIHDYFETEYKDLIQFNYTPNFLTIACKYPSSRSRTIIFIRLKKESVLFEYSGKTVLISIISDFNDTVKSELKIRFNELSTKQLK</sequence>
<accession>A0ABP7UU64</accession>
<gene>
    <name evidence="2" type="ORF">GCM10022388_19120</name>
</gene>
<dbReference type="EMBL" id="BAABCS010000018">
    <property type="protein sequence ID" value="GAA4052980.1"/>
    <property type="molecule type" value="Genomic_DNA"/>
</dbReference>
<evidence type="ECO:0000313" key="3">
    <source>
        <dbReference type="Proteomes" id="UP001500426"/>
    </source>
</evidence>
<organism evidence="2 3">
    <name type="scientific">Flavobacterium chungnamense</name>
    <dbReference type="NCBI Taxonomy" id="706182"/>
    <lineage>
        <taxon>Bacteria</taxon>
        <taxon>Pseudomonadati</taxon>
        <taxon>Bacteroidota</taxon>
        <taxon>Flavobacteriia</taxon>
        <taxon>Flavobacteriales</taxon>
        <taxon>Flavobacteriaceae</taxon>
        <taxon>Flavobacterium</taxon>
    </lineage>
</organism>
<dbReference type="PANTHER" id="PTHR22674:SF6">
    <property type="entry name" value="NTPASE KAP FAMILY P-LOOP DOMAIN-CONTAINING PROTEIN 1"/>
    <property type="match status" value="1"/>
</dbReference>
<dbReference type="Pfam" id="PF07693">
    <property type="entry name" value="KAP_NTPase"/>
    <property type="match status" value="1"/>
</dbReference>
<dbReference type="InterPro" id="IPR052754">
    <property type="entry name" value="NTPase_KAP_P-loop"/>
</dbReference>
<dbReference type="PANTHER" id="PTHR22674">
    <property type="entry name" value="NTPASE, KAP FAMILY P-LOOP DOMAIN-CONTAINING 1"/>
    <property type="match status" value="1"/>
</dbReference>
<dbReference type="Gene3D" id="3.40.50.300">
    <property type="entry name" value="P-loop containing nucleotide triphosphate hydrolases"/>
    <property type="match status" value="1"/>
</dbReference>
<dbReference type="Proteomes" id="UP001500426">
    <property type="component" value="Unassembled WGS sequence"/>
</dbReference>
<feature type="domain" description="KAP NTPase" evidence="1">
    <location>
        <begin position="22"/>
        <end position="329"/>
    </location>
</feature>